<evidence type="ECO:0000313" key="3">
    <source>
        <dbReference type="EMBL" id="EZG73416.1"/>
    </source>
</evidence>
<dbReference type="Pfam" id="PF00171">
    <property type="entry name" value="Aldedh"/>
    <property type="match status" value="1"/>
</dbReference>
<dbReference type="eggNOG" id="KOG2453">
    <property type="taxonomic scope" value="Eukaryota"/>
</dbReference>
<dbReference type="VEuPathDB" id="CryptoDB:GNI_048910"/>
<comment type="caution">
    <text evidence="3">The sequence shown here is derived from an EMBL/GenBank/DDBJ whole genome shotgun (WGS) entry which is preliminary data.</text>
</comment>
<dbReference type="PANTHER" id="PTHR11699">
    <property type="entry name" value="ALDEHYDE DEHYDROGENASE-RELATED"/>
    <property type="match status" value="1"/>
</dbReference>
<accession>A0A023B9T1</accession>
<dbReference type="RefSeq" id="XP_011129654.1">
    <property type="nucleotide sequence ID" value="XM_011131352.1"/>
</dbReference>
<keyword evidence="1" id="KW-0520">NAD</keyword>
<feature type="domain" description="Aldehyde dehydrogenase" evidence="2">
    <location>
        <begin position="25"/>
        <end position="439"/>
    </location>
</feature>
<dbReference type="GeneID" id="22911776"/>
<dbReference type="InterPro" id="IPR016162">
    <property type="entry name" value="Ald_DH_N"/>
</dbReference>
<dbReference type="InterPro" id="IPR015590">
    <property type="entry name" value="Aldehyde_DH_dom"/>
</dbReference>
<dbReference type="OMA" id="NLVCRVN"/>
<evidence type="ECO:0000259" key="2">
    <source>
        <dbReference type="Pfam" id="PF00171"/>
    </source>
</evidence>
<dbReference type="InterPro" id="IPR012408">
    <property type="entry name" value="Acetald_propionald_DH-rel"/>
</dbReference>
<dbReference type="Gene3D" id="3.40.309.10">
    <property type="entry name" value="Aldehyde Dehydrogenase, Chain A, domain 2"/>
    <property type="match status" value="1"/>
</dbReference>
<dbReference type="InterPro" id="IPR016161">
    <property type="entry name" value="Ald_DH/histidinol_DH"/>
</dbReference>
<dbReference type="NCBIfam" id="NF011927">
    <property type="entry name" value="PRK15398.1"/>
    <property type="match status" value="1"/>
</dbReference>
<dbReference type="EMBL" id="AFNH02000379">
    <property type="protein sequence ID" value="EZG73416.1"/>
    <property type="molecule type" value="Genomic_DNA"/>
</dbReference>
<dbReference type="Gene3D" id="3.40.605.10">
    <property type="entry name" value="Aldehyde Dehydrogenase, Chain A, domain 1"/>
    <property type="match status" value="1"/>
</dbReference>
<dbReference type="Proteomes" id="UP000019763">
    <property type="component" value="Unassembled WGS sequence"/>
</dbReference>
<keyword evidence="4" id="KW-1185">Reference proteome</keyword>
<dbReference type="PIRSF" id="PIRSF036410">
    <property type="entry name" value="EutE_PduP"/>
    <property type="match status" value="1"/>
</dbReference>
<name>A0A023B9T1_GRENI</name>
<dbReference type="AlphaFoldDB" id="A0A023B9T1"/>
<protein>
    <submittedName>
        <fullName evidence="3">Aldehyde dehydrogenase</fullName>
    </submittedName>
</protein>
<dbReference type="InterPro" id="IPR016163">
    <property type="entry name" value="Ald_DH_C"/>
</dbReference>
<gene>
    <name evidence="3" type="ORF">GNI_048910</name>
</gene>
<dbReference type="OrthoDB" id="397030at2759"/>
<organism evidence="3 4">
    <name type="scientific">Gregarina niphandrodes</name>
    <name type="common">Septate eugregarine</name>
    <dbReference type="NCBI Taxonomy" id="110365"/>
    <lineage>
        <taxon>Eukaryota</taxon>
        <taxon>Sar</taxon>
        <taxon>Alveolata</taxon>
        <taxon>Apicomplexa</taxon>
        <taxon>Conoidasida</taxon>
        <taxon>Gregarinasina</taxon>
        <taxon>Eugregarinorida</taxon>
        <taxon>Gregarinidae</taxon>
        <taxon>Gregarina</taxon>
    </lineage>
</organism>
<sequence length="482" mass="51560">MALSAAAPSDLLKKGLKRYPETLAKEEIGVSSSCLYSEVEAAVEACVAAQTAFAIQPWSVRRSIVNEIREVCGELAEDFALWAYSETGRGDYMDKVVKQRLSAEKTPGPEDLGCKSMTGDEGLTLIEYAPYGVIGAVTPVTNPTATIIHNTICMVSSGNGIVFNAHPAAVCCTNRVVAVVNEIVKKNGGPDSLVCAIAEPTIETGQLLLNHPKTAANLVTGGPAVVKAALKSGKKCFCAGPGNPPVVVDETADLKEAAKAIVEGASFDNNMICSDEKEVFVVNQVYDQLLEQFRKAGAYIATSEEIKTLEKAVLKEHPGTFTHGQVNVPFVGQSAKYILSTVLGKEEAKDAEAKDAEDRTRLIIAPVEDGHPFVYTELLMPILPVVSVPSFEEAVACAVKAEHGYRHTASIYSTDVQRITRMGRTVNTSIFCVNGNHLTGLAAGGEGYTSFSITGYTGEGMTRPRTFVRERRIVFVGSLNFS</sequence>
<proteinExistence type="predicted"/>
<evidence type="ECO:0000313" key="4">
    <source>
        <dbReference type="Proteomes" id="UP000019763"/>
    </source>
</evidence>
<reference evidence="3" key="1">
    <citation type="submission" date="2013-12" db="EMBL/GenBank/DDBJ databases">
        <authorList>
            <person name="Omoto C.K."/>
            <person name="Sibley D."/>
            <person name="Venepally P."/>
            <person name="Hadjithomas M."/>
            <person name="Karamycheva S."/>
            <person name="Brunk B."/>
            <person name="Roos D."/>
            <person name="Caler E."/>
            <person name="Lorenzi H."/>
        </authorList>
    </citation>
    <scope>NUCLEOTIDE SEQUENCE</scope>
</reference>
<dbReference type="SUPFAM" id="SSF53720">
    <property type="entry name" value="ALDH-like"/>
    <property type="match status" value="1"/>
</dbReference>
<dbReference type="GO" id="GO:0008774">
    <property type="term" value="F:acetaldehyde dehydrogenase (acetylating) activity"/>
    <property type="evidence" value="ECO:0007669"/>
    <property type="project" value="InterPro"/>
</dbReference>
<evidence type="ECO:0000256" key="1">
    <source>
        <dbReference type="ARBA" id="ARBA00023027"/>
    </source>
</evidence>